<dbReference type="OMA" id="DECFASY"/>
<dbReference type="InParanoid" id="A0A251VRU0"/>
<evidence type="ECO:0000313" key="4">
    <source>
        <dbReference type="Proteomes" id="UP000215914"/>
    </source>
</evidence>
<feature type="transmembrane region" description="Helical" evidence="1">
    <location>
        <begin position="434"/>
        <end position="455"/>
    </location>
</feature>
<sequence>MSEHDQIQHSIDIPDDKILDWIIGSVTDVDANDTSQPSSAAKKIPRVPSMLSEKHNYEECFAPQDVSIGPYHYEEPKLQAFEELKPVMASSLFKHRPGALISLYKKVGEEEMMKDLRSFYEQDSTTKYSDKVFIKMMLLDSCFILYFMLYVHMGGSSRAYGSLFKSFDLVLSVWGDLLLLENQIPFKLLQMMNIWNETYIFKNIQALIHNIYMLRSSDQKRTWLKSILCIRSDQQRLESELTGDNAPDHLLHLLYLTHIPKDVSMKYKNKEYNYNSNNFPTVNQLLDVGIRFKQCDPISLKHVRFSKGWFEFSAAVQLPPITLSGETKPLLLNLIAYETGSGKDECFASYVCLLRSLIGSHEDVRVLKKAGVLQHRFGTDNDVVDFFNEIAADLIPQNEAYVELKDDIQSYYEGCSNTPISDLRREYRKSPWKFISLLGALIALFLTAVQTYFAVWSRK</sequence>
<keyword evidence="1" id="KW-0472">Membrane</keyword>
<keyword evidence="1" id="KW-1133">Transmembrane helix</keyword>
<gene>
    <name evidence="3" type="ORF">HannXRQ_Chr01g0027861</name>
    <name evidence="2" type="ORF">HanXRQr2_Chr01g0040331</name>
</gene>
<reference evidence="3" key="2">
    <citation type="submission" date="2017-02" db="EMBL/GenBank/DDBJ databases">
        <title>Sunflower complete genome.</title>
        <authorList>
            <person name="Langlade N."/>
            <person name="Munos S."/>
        </authorList>
    </citation>
    <scope>NUCLEOTIDE SEQUENCE [LARGE SCALE GENOMIC DNA]</scope>
    <source>
        <tissue evidence="3">Leaves</tissue>
    </source>
</reference>
<reference evidence="2 4" key="1">
    <citation type="journal article" date="2017" name="Nature">
        <title>The sunflower genome provides insights into oil metabolism, flowering and Asterid evolution.</title>
        <authorList>
            <person name="Badouin H."/>
            <person name="Gouzy J."/>
            <person name="Grassa C.J."/>
            <person name="Murat F."/>
            <person name="Staton S.E."/>
            <person name="Cottret L."/>
            <person name="Lelandais-Briere C."/>
            <person name="Owens G.L."/>
            <person name="Carrere S."/>
            <person name="Mayjonade B."/>
            <person name="Legrand L."/>
            <person name="Gill N."/>
            <person name="Kane N.C."/>
            <person name="Bowers J.E."/>
            <person name="Hubner S."/>
            <person name="Bellec A."/>
            <person name="Berard A."/>
            <person name="Berges H."/>
            <person name="Blanchet N."/>
            <person name="Boniface M.C."/>
            <person name="Brunel D."/>
            <person name="Catrice O."/>
            <person name="Chaidir N."/>
            <person name="Claudel C."/>
            <person name="Donnadieu C."/>
            <person name="Faraut T."/>
            <person name="Fievet G."/>
            <person name="Helmstetter N."/>
            <person name="King M."/>
            <person name="Knapp S.J."/>
            <person name="Lai Z."/>
            <person name="Le Paslier M.C."/>
            <person name="Lippi Y."/>
            <person name="Lorenzon L."/>
            <person name="Mandel J.R."/>
            <person name="Marage G."/>
            <person name="Marchand G."/>
            <person name="Marquand E."/>
            <person name="Bret-Mestries E."/>
            <person name="Morien E."/>
            <person name="Nambeesan S."/>
            <person name="Nguyen T."/>
            <person name="Pegot-Espagnet P."/>
            <person name="Pouilly N."/>
            <person name="Raftis F."/>
            <person name="Sallet E."/>
            <person name="Schiex T."/>
            <person name="Thomas J."/>
            <person name="Vandecasteele C."/>
            <person name="Vares D."/>
            <person name="Vear F."/>
            <person name="Vautrin S."/>
            <person name="Crespi M."/>
            <person name="Mangin B."/>
            <person name="Burke J.M."/>
            <person name="Salse J."/>
            <person name="Munos S."/>
            <person name="Vincourt P."/>
            <person name="Rieseberg L.H."/>
            <person name="Langlade N.B."/>
        </authorList>
    </citation>
    <scope>NUCLEOTIDE SEQUENCE [LARGE SCALE GENOMIC DNA]</scope>
    <source>
        <strain evidence="4">cv. SF193</strain>
        <tissue evidence="2">Leaves</tissue>
    </source>
</reference>
<keyword evidence="1" id="KW-0812">Transmembrane</keyword>
<dbReference type="PANTHER" id="PTHR31549:SF149">
    <property type="entry name" value="ISOPRENOID SYNTHASE DOMAIN-CONTAINING PROTEIN"/>
    <property type="match status" value="1"/>
</dbReference>
<name>A0A251VRU0_HELAN</name>
<dbReference type="PANTHER" id="PTHR31549">
    <property type="entry name" value="PROTEIN, PUTATIVE (DUF247)-RELATED-RELATED"/>
    <property type="match status" value="1"/>
</dbReference>
<protein>
    <submittedName>
        <fullName evidence="3">Uncharacterized protein</fullName>
    </submittedName>
</protein>
<proteinExistence type="predicted"/>
<keyword evidence="4" id="KW-1185">Reference proteome</keyword>
<evidence type="ECO:0000313" key="3">
    <source>
        <dbReference type="EMBL" id="OTG38265.1"/>
    </source>
</evidence>
<feature type="transmembrane region" description="Helical" evidence="1">
    <location>
        <begin position="132"/>
        <end position="153"/>
    </location>
</feature>
<organism evidence="3 4">
    <name type="scientific">Helianthus annuus</name>
    <name type="common">Common sunflower</name>
    <dbReference type="NCBI Taxonomy" id="4232"/>
    <lineage>
        <taxon>Eukaryota</taxon>
        <taxon>Viridiplantae</taxon>
        <taxon>Streptophyta</taxon>
        <taxon>Embryophyta</taxon>
        <taxon>Tracheophyta</taxon>
        <taxon>Spermatophyta</taxon>
        <taxon>Magnoliopsida</taxon>
        <taxon>eudicotyledons</taxon>
        <taxon>Gunneridae</taxon>
        <taxon>Pentapetalae</taxon>
        <taxon>asterids</taxon>
        <taxon>campanulids</taxon>
        <taxon>Asterales</taxon>
        <taxon>Asteraceae</taxon>
        <taxon>Asteroideae</taxon>
        <taxon>Heliantheae alliance</taxon>
        <taxon>Heliantheae</taxon>
        <taxon>Helianthus</taxon>
    </lineage>
</organism>
<dbReference type="AlphaFoldDB" id="A0A251VRU0"/>
<dbReference type="InterPro" id="IPR004158">
    <property type="entry name" value="DUF247_pln"/>
</dbReference>
<dbReference type="Gramene" id="mRNA:HanXRQr2_Chr01g0040331">
    <property type="protein sequence ID" value="CDS:HanXRQr2_Chr01g0040331.1"/>
    <property type="gene ID" value="HanXRQr2_Chr01g0040331"/>
</dbReference>
<dbReference type="OrthoDB" id="591587at2759"/>
<evidence type="ECO:0000313" key="2">
    <source>
        <dbReference type="EMBL" id="KAF5823623.1"/>
    </source>
</evidence>
<reference evidence="2" key="3">
    <citation type="submission" date="2020-06" db="EMBL/GenBank/DDBJ databases">
        <title>Helianthus annuus Genome sequencing and assembly Release 2.</title>
        <authorList>
            <person name="Gouzy J."/>
            <person name="Langlade N."/>
            <person name="Munos S."/>
        </authorList>
    </citation>
    <scope>NUCLEOTIDE SEQUENCE</scope>
    <source>
        <tissue evidence="2">Leaves</tissue>
    </source>
</reference>
<evidence type="ECO:0000256" key="1">
    <source>
        <dbReference type="SAM" id="Phobius"/>
    </source>
</evidence>
<dbReference type="EMBL" id="CM007890">
    <property type="protein sequence ID" value="OTG38265.1"/>
    <property type="molecule type" value="Genomic_DNA"/>
</dbReference>
<dbReference type="Proteomes" id="UP000215914">
    <property type="component" value="Chromosome 1"/>
</dbReference>
<dbReference type="Pfam" id="PF03140">
    <property type="entry name" value="DUF247"/>
    <property type="match status" value="1"/>
</dbReference>
<accession>A0A251VRU0</accession>
<dbReference type="EMBL" id="MNCJ02000316">
    <property type="protein sequence ID" value="KAF5823623.1"/>
    <property type="molecule type" value="Genomic_DNA"/>
</dbReference>